<proteinExistence type="predicted"/>
<dbReference type="GO" id="GO:0051997">
    <property type="term" value="F:2-oxo-4-hydroxy-4-carboxy-5-ureidoimidazoline decarboxylase activity"/>
    <property type="evidence" value="ECO:0007669"/>
    <property type="project" value="UniProtKB-EC"/>
</dbReference>
<evidence type="ECO:0000313" key="9">
    <source>
        <dbReference type="EMBL" id="MBP2477381.1"/>
    </source>
</evidence>
<evidence type="ECO:0000259" key="8">
    <source>
        <dbReference type="Pfam" id="PF09349"/>
    </source>
</evidence>
<organism evidence="9 10">
    <name type="scientific">Crossiella equi</name>
    <dbReference type="NCBI Taxonomy" id="130796"/>
    <lineage>
        <taxon>Bacteria</taxon>
        <taxon>Bacillati</taxon>
        <taxon>Actinomycetota</taxon>
        <taxon>Actinomycetes</taxon>
        <taxon>Pseudonocardiales</taxon>
        <taxon>Pseudonocardiaceae</taxon>
        <taxon>Crossiella</taxon>
    </lineage>
</organism>
<keyword evidence="5" id="KW-0210">Decarboxylase</keyword>
<keyword evidence="4" id="KW-0659">Purine metabolism</keyword>
<reference evidence="9 10" key="1">
    <citation type="submission" date="2021-03" db="EMBL/GenBank/DDBJ databases">
        <title>Sequencing the genomes of 1000 actinobacteria strains.</title>
        <authorList>
            <person name="Klenk H.-P."/>
        </authorList>
    </citation>
    <scope>NUCLEOTIDE SEQUENCE [LARGE SCALE GENOMIC DNA]</scope>
    <source>
        <strain evidence="9 10">DSM 44580</strain>
    </source>
</reference>
<dbReference type="InterPro" id="IPR017595">
    <property type="entry name" value="OHCU_decarboxylase-2"/>
</dbReference>
<feature type="domain" description="Oxo-4-hydroxy-4-carboxy-5-ureidoimidazoline decarboxylase" evidence="8">
    <location>
        <begin position="6"/>
        <end position="159"/>
    </location>
</feature>
<sequence>MLEEFNSLPEDRAARALLACCASPEWVRRVLAHRPFRDLRALQTAGADALHALDWTQVRVAMDAHPRIGERASGGDQEARWSRGEQSAAATEDAEVQRQLVAGNQAYEARFGHVFLICATGKTSGEVLTALRHRLGNEPHAERDVARAELGGIVALRLAKLVG</sequence>
<evidence type="ECO:0000256" key="4">
    <source>
        <dbReference type="ARBA" id="ARBA00022631"/>
    </source>
</evidence>
<dbReference type="SUPFAM" id="SSF158694">
    <property type="entry name" value="UraD-Like"/>
    <property type="match status" value="1"/>
</dbReference>
<protein>
    <recommendedName>
        <fullName evidence="3">2-oxo-4-hydroxy-4-carboxy-5-ureidoimidazoline decarboxylase</fullName>
        <ecNumber evidence="3">4.1.1.97</ecNumber>
    </recommendedName>
</protein>
<evidence type="ECO:0000256" key="1">
    <source>
        <dbReference type="ARBA" id="ARBA00001163"/>
    </source>
</evidence>
<evidence type="ECO:0000256" key="5">
    <source>
        <dbReference type="ARBA" id="ARBA00022793"/>
    </source>
</evidence>
<comment type="catalytic activity">
    <reaction evidence="1">
        <text>5-hydroxy-2-oxo-4-ureido-2,5-dihydro-1H-imidazole-5-carboxylate + H(+) = (S)-allantoin + CO2</text>
        <dbReference type="Rhea" id="RHEA:26301"/>
        <dbReference type="ChEBI" id="CHEBI:15378"/>
        <dbReference type="ChEBI" id="CHEBI:15678"/>
        <dbReference type="ChEBI" id="CHEBI:16526"/>
        <dbReference type="ChEBI" id="CHEBI:58639"/>
        <dbReference type="EC" id="4.1.1.97"/>
    </reaction>
</comment>
<evidence type="ECO:0000256" key="7">
    <source>
        <dbReference type="SAM" id="MobiDB-lite"/>
    </source>
</evidence>
<dbReference type="EMBL" id="JAGIOO010000001">
    <property type="protein sequence ID" value="MBP2477381.1"/>
    <property type="molecule type" value="Genomic_DNA"/>
</dbReference>
<dbReference type="InterPro" id="IPR018020">
    <property type="entry name" value="OHCU_decarboxylase"/>
</dbReference>
<name>A0ABS5ALR6_9PSEU</name>
<dbReference type="NCBIfam" id="NF010372">
    <property type="entry name" value="PRK13798.1"/>
    <property type="match status" value="1"/>
</dbReference>
<dbReference type="EC" id="4.1.1.97" evidence="3"/>
<accession>A0ABS5ALR6</accession>
<keyword evidence="10" id="KW-1185">Reference proteome</keyword>
<evidence type="ECO:0000256" key="3">
    <source>
        <dbReference type="ARBA" id="ARBA00012257"/>
    </source>
</evidence>
<evidence type="ECO:0000313" key="10">
    <source>
        <dbReference type="Proteomes" id="UP001519363"/>
    </source>
</evidence>
<dbReference type="Proteomes" id="UP001519363">
    <property type="component" value="Unassembled WGS sequence"/>
</dbReference>
<comment type="pathway">
    <text evidence="2">Purine metabolism; urate degradation; (S)-allantoin from urate: step 3/3.</text>
</comment>
<dbReference type="PANTHER" id="PTHR43466">
    <property type="entry name" value="2-OXO-4-HYDROXY-4-CARBOXY-5-UREIDOIMIDAZOLINE DECARBOXYLASE-RELATED"/>
    <property type="match status" value="1"/>
</dbReference>
<dbReference type="Pfam" id="PF09349">
    <property type="entry name" value="OHCU_decarbox"/>
    <property type="match status" value="1"/>
</dbReference>
<dbReference type="Gene3D" id="1.10.3330.10">
    <property type="entry name" value="Oxo-4-hydroxy-4-carboxy-5-ureidoimidazoline decarboxylase"/>
    <property type="match status" value="1"/>
</dbReference>
<keyword evidence="6 9" id="KW-0456">Lyase</keyword>
<feature type="region of interest" description="Disordered" evidence="7">
    <location>
        <begin position="69"/>
        <end position="92"/>
    </location>
</feature>
<evidence type="ECO:0000256" key="2">
    <source>
        <dbReference type="ARBA" id="ARBA00004754"/>
    </source>
</evidence>
<gene>
    <name evidence="9" type="ORF">JOF53_006253</name>
</gene>
<dbReference type="RefSeq" id="WP_209707410.1">
    <property type="nucleotide sequence ID" value="NZ_JAGIOO010000001.1"/>
</dbReference>
<dbReference type="PANTHER" id="PTHR43466:SF1">
    <property type="entry name" value="2-OXO-4-HYDROXY-4-CARBOXY-5-UREIDOIMIDAZOLINE DECARBOXYLASE-RELATED"/>
    <property type="match status" value="1"/>
</dbReference>
<dbReference type="NCBIfam" id="TIGR03180">
    <property type="entry name" value="UraD_2"/>
    <property type="match status" value="1"/>
</dbReference>
<comment type="caution">
    <text evidence="9">The sequence shown here is derived from an EMBL/GenBank/DDBJ whole genome shotgun (WGS) entry which is preliminary data.</text>
</comment>
<evidence type="ECO:0000256" key="6">
    <source>
        <dbReference type="ARBA" id="ARBA00023239"/>
    </source>
</evidence>
<dbReference type="InterPro" id="IPR036778">
    <property type="entry name" value="OHCU_decarboxylase_sf"/>
</dbReference>